<evidence type="ECO:0000313" key="14">
    <source>
        <dbReference type="Proteomes" id="UP000095621"/>
    </source>
</evidence>
<dbReference type="SUPFAM" id="SSF55874">
    <property type="entry name" value="ATPase domain of HSP90 chaperone/DNA topoisomerase II/histidine kinase"/>
    <property type="match status" value="1"/>
</dbReference>
<evidence type="ECO:0000259" key="11">
    <source>
        <dbReference type="PROSITE" id="PS50109"/>
    </source>
</evidence>
<dbReference type="SMART" id="SM00448">
    <property type="entry name" value="REC"/>
    <property type="match status" value="1"/>
</dbReference>
<dbReference type="OrthoDB" id="9805474at2"/>
<dbReference type="InterPro" id="IPR011006">
    <property type="entry name" value="CheY-like_superfamily"/>
</dbReference>
<dbReference type="PROSITE" id="PS50109">
    <property type="entry name" value="HIS_KIN"/>
    <property type="match status" value="1"/>
</dbReference>
<evidence type="ECO:0000256" key="2">
    <source>
        <dbReference type="ARBA" id="ARBA00012438"/>
    </source>
</evidence>
<feature type="domain" description="Histidine kinase" evidence="11">
    <location>
        <begin position="364"/>
        <end position="589"/>
    </location>
</feature>
<keyword evidence="10" id="KW-0472">Membrane</keyword>
<feature type="transmembrane region" description="Helical" evidence="10">
    <location>
        <begin position="14"/>
        <end position="34"/>
    </location>
</feature>
<dbReference type="InterPro" id="IPR004358">
    <property type="entry name" value="Sig_transdc_His_kin-like_C"/>
</dbReference>
<feature type="modified residue" description="4-aspartylphosphate" evidence="8">
    <location>
        <position position="663"/>
    </location>
</feature>
<evidence type="ECO:0000256" key="1">
    <source>
        <dbReference type="ARBA" id="ARBA00000085"/>
    </source>
</evidence>
<dbReference type="GO" id="GO:0000155">
    <property type="term" value="F:phosphorelay sensor kinase activity"/>
    <property type="evidence" value="ECO:0007669"/>
    <property type="project" value="InterPro"/>
</dbReference>
<dbReference type="InterPro" id="IPR036890">
    <property type="entry name" value="HATPase_C_sf"/>
</dbReference>
<dbReference type="SUPFAM" id="SSF47384">
    <property type="entry name" value="Homodimeric domain of signal transducing histidine kinase"/>
    <property type="match status" value="1"/>
</dbReference>
<reference evidence="13 14" key="1">
    <citation type="submission" date="2015-09" db="EMBL/GenBank/DDBJ databases">
        <authorList>
            <consortium name="Pathogen Informatics"/>
        </authorList>
    </citation>
    <scope>NUCLEOTIDE SEQUENCE [LARGE SCALE GENOMIC DNA]</scope>
    <source>
        <strain evidence="13 14">2789STDY5834875</strain>
    </source>
</reference>
<dbReference type="PRINTS" id="PR00344">
    <property type="entry name" value="BCTRLSENSOR"/>
</dbReference>
<keyword evidence="10" id="KW-0812">Transmembrane</keyword>
<dbReference type="AlphaFoldDB" id="A0A174YX24"/>
<evidence type="ECO:0000256" key="3">
    <source>
        <dbReference type="ARBA" id="ARBA00018672"/>
    </source>
</evidence>
<dbReference type="PANTHER" id="PTHR45339:SF5">
    <property type="entry name" value="HISTIDINE KINASE"/>
    <property type="match status" value="1"/>
</dbReference>
<evidence type="ECO:0000256" key="8">
    <source>
        <dbReference type="PROSITE-ProRule" id="PRU00169"/>
    </source>
</evidence>
<feature type="domain" description="Response regulatory" evidence="12">
    <location>
        <begin position="611"/>
        <end position="732"/>
    </location>
</feature>
<evidence type="ECO:0000256" key="9">
    <source>
        <dbReference type="SAM" id="Coils"/>
    </source>
</evidence>
<organism evidence="13 14">
    <name type="scientific">Lachnospira eligens</name>
    <dbReference type="NCBI Taxonomy" id="39485"/>
    <lineage>
        <taxon>Bacteria</taxon>
        <taxon>Bacillati</taxon>
        <taxon>Bacillota</taxon>
        <taxon>Clostridia</taxon>
        <taxon>Lachnospirales</taxon>
        <taxon>Lachnospiraceae</taxon>
        <taxon>Lachnospira</taxon>
    </lineage>
</organism>
<proteinExistence type="predicted"/>
<dbReference type="SMART" id="SM00388">
    <property type="entry name" value="HisKA"/>
    <property type="match status" value="1"/>
</dbReference>
<comment type="catalytic activity">
    <reaction evidence="1">
        <text>ATP + protein L-histidine = ADP + protein N-phospho-L-histidine.</text>
        <dbReference type="EC" id="2.7.13.3"/>
    </reaction>
</comment>
<dbReference type="InterPro" id="IPR001789">
    <property type="entry name" value="Sig_transdc_resp-reg_receiver"/>
</dbReference>
<keyword evidence="5 13" id="KW-0418">Kinase</keyword>
<dbReference type="Gene3D" id="3.40.50.2300">
    <property type="match status" value="1"/>
</dbReference>
<evidence type="ECO:0000256" key="5">
    <source>
        <dbReference type="ARBA" id="ARBA00022777"/>
    </source>
</evidence>
<feature type="coiled-coil region" evidence="9">
    <location>
        <begin position="327"/>
        <end position="357"/>
    </location>
</feature>
<comment type="function">
    <text evidence="7">May play the central regulatory role in sporulation. It may be an element of the effector pathway responsible for the activation of sporulation genes in response to nutritional stress. Spo0A may act in concert with spo0H (a sigma factor) to control the expression of some genes that are critical to the sporulation process.</text>
</comment>
<dbReference type="Gene3D" id="3.30.565.10">
    <property type="entry name" value="Histidine kinase-like ATPase, C-terminal domain"/>
    <property type="match status" value="1"/>
</dbReference>
<protein>
    <recommendedName>
        <fullName evidence="3">Stage 0 sporulation protein A homolog</fullName>
        <ecNumber evidence="2">2.7.13.3</ecNumber>
    </recommendedName>
</protein>
<dbReference type="EC" id="2.7.13.3" evidence="2"/>
<dbReference type="InterPro" id="IPR003594">
    <property type="entry name" value="HATPase_dom"/>
</dbReference>
<dbReference type="PANTHER" id="PTHR45339">
    <property type="entry name" value="HYBRID SIGNAL TRANSDUCTION HISTIDINE KINASE J"/>
    <property type="match status" value="1"/>
</dbReference>
<keyword evidence="13" id="KW-0808">Transferase</keyword>
<evidence type="ECO:0000256" key="4">
    <source>
        <dbReference type="ARBA" id="ARBA00022553"/>
    </source>
</evidence>
<dbReference type="CDD" id="cd17546">
    <property type="entry name" value="REC_hyHK_CKI1_RcsC-like"/>
    <property type="match status" value="1"/>
</dbReference>
<dbReference type="Gene3D" id="1.10.287.130">
    <property type="match status" value="1"/>
</dbReference>
<evidence type="ECO:0000256" key="7">
    <source>
        <dbReference type="ARBA" id="ARBA00024867"/>
    </source>
</evidence>
<dbReference type="InterPro" id="IPR003661">
    <property type="entry name" value="HisK_dim/P_dom"/>
</dbReference>
<dbReference type="Pfam" id="PF00072">
    <property type="entry name" value="Response_reg"/>
    <property type="match status" value="1"/>
</dbReference>
<evidence type="ECO:0000259" key="12">
    <source>
        <dbReference type="PROSITE" id="PS50110"/>
    </source>
</evidence>
<dbReference type="InterPro" id="IPR036097">
    <property type="entry name" value="HisK_dim/P_sf"/>
</dbReference>
<dbReference type="CDD" id="cd00082">
    <property type="entry name" value="HisKA"/>
    <property type="match status" value="1"/>
</dbReference>
<keyword evidence="6" id="KW-0902">Two-component regulatory system</keyword>
<evidence type="ECO:0000256" key="10">
    <source>
        <dbReference type="SAM" id="Phobius"/>
    </source>
</evidence>
<dbReference type="EMBL" id="CZBU01000001">
    <property type="protein sequence ID" value="CUQ75230.1"/>
    <property type="molecule type" value="Genomic_DNA"/>
</dbReference>
<name>A0A174YX24_9FIRM</name>
<evidence type="ECO:0000256" key="6">
    <source>
        <dbReference type="ARBA" id="ARBA00023012"/>
    </source>
</evidence>
<accession>A0A174YX24</accession>
<dbReference type="Proteomes" id="UP000095621">
    <property type="component" value="Unassembled WGS sequence"/>
</dbReference>
<dbReference type="Pfam" id="PF02518">
    <property type="entry name" value="HATPase_c"/>
    <property type="match status" value="1"/>
</dbReference>
<keyword evidence="10" id="KW-1133">Transmembrane helix</keyword>
<dbReference type="PROSITE" id="PS50110">
    <property type="entry name" value="RESPONSE_REGULATORY"/>
    <property type="match status" value="1"/>
</dbReference>
<dbReference type="InterPro" id="IPR005467">
    <property type="entry name" value="His_kinase_dom"/>
</dbReference>
<dbReference type="RefSeq" id="WP_055214276.1">
    <property type="nucleotide sequence ID" value="NZ_CZBU01000001.1"/>
</dbReference>
<dbReference type="Pfam" id="PF00512">
    <property type="entry name" value="HisKA"/>
    <property type="match status" value="1"/>
</dbReference>
<keyword evidence="9" id="KW-0175">Coiled coil</keyword>
<dbReference type="SUPFAM" id="SSF52172">
    <property type="entry name" value="CheY-like"/>
    <property type="match status" value="1"/>
</dbReference>
<sequence>MENNTITRKKRKRIWPIEIIAGLFIMMIVFFIAVNVDIKTTQETLSDTAHYINEQCNSFTRLNLASETKSLLRVIESAQQIKHNITYERSLSDKDIFTEEFIKKNMQECYLTAVIIMDSKGNLIAQEYTDEYGADELNEYLDSTSLIDVVDNTEKTYAIRIDCEDGSYVDLAACGMADSSGIVVVYYHTPAEYVNNYNLSFTHILSGYDDREDGKIVVTKGNQIIASNDDSMVGEDIDKYNVIKKIKETGASGKIVHADSNRRWGSHNYGLMERGRDYYVYVYMPERNVFKTTPRNMQYTFVAYMFAVLVLNMMRWKTVQGYEREQYEMQQQYAKTLQEKNEQLQEAVRREEKANAAKTDFLSRMTHDIRTPLNGIIGLLRIDESHKEDTDMINTNRKKMSIAANHLLSLINDILQMSKLEDGQIELSREIVDLNKLAKDIITIVEQRASDAGVNLKYDKVAGKVMYPYVYGSPLHLRQLFLNIYANCIKYNKAGGMVSTYFKCIGTQDGIVTYEWTVTDTGIGMSEEFLEHIFEPFVQEKTDARSVYQGTGLGMAIVKSLVDKMNGTISVTSKEGEGSTFVIRIPFEIASKVEEITDDKEKSSNDISGIKILLAEDNELNAEIAQTLLVDEGANVTVVSDGEQAVREFTRCAPHTYDVILMDIMMPKLDGIAATKAIRDMERPDAVEIPIIAMTANAFEEDARKCVEAGMNAHLSKPLQMDVVVGTIAEYYKR</sequence>
<gene>
    <name evidence="13" type="primary">luxQ_1</name>
    <name evidence="13" type="ORF">ERS852490_00394</name>
</gene>
<dbReference type="SMART" id="SM00387">
    <property type="entry name" value="HATPase_c"/>
    <property type="match status" value="1"/>
</dbReference>
<keyword evidence="4 8" id="KW-0597">Phosphoprotein</keyword>
<evidence type="ECO:0000313" key="13">
    <source>
        <dbReference type="EMBL" id="CUQ75230.1"/>
    </source>
</evidence>